<dbReference type="RefSeq" id="XP_009538449.1">
    <property type="nucleotide sequence ID" value="XM_009540154.1"/>
</dbReference>
<dbReference type="OMA" id="HYEYVAG"/>
<accession>G5AEF0</accession>
<keyword evidence="2" id="KW-1185">Reference proteome</keyword>
<dbReference type="AlphaFoldDB" id="G5AEF0"/>
<reference evidence="1 2" key="1">
    <citation type="journal article" date="2006" name="Science">
        <title>Phytophthora genome sequences uncover evolutionary origins and mechanisms of pathogenesis.</title>
        <authorList>
            <person name="Tyler B.M."/>
            <person name="Tripathy S."/>
            <person name="Zhang X."/>
            <person name="Dehal P."/>
            <person name="Jiang R.H."/>
            <person name="Aerts A."/>
            <person name="Arredondo F.D."/>
            <person name="Baxter L."/>
            <person name="Bensasson D."/>
            <person name="Beynon J.L."/>
            <person name="Chapman J."/>
            <person name="Damasceno C.M."/>
            <person name="Dorrance A.E."/>
            <person name="Dou D."/>
            <person name="Dickerman A.W."/>
            <person name="Dubchak I.L."/>
            <person name="Garbelotto M."/>
            <person name="Gijzen M."/>
            <person name="Gordon S.G."/>
            <person name="Govers F."/>
            <person name="Grunwald N.J."/>
            <person name="Huang W."/>
            <person name="Ivors K.L."/>
            <person name="Jones R.W."/>
            <person name="Kamoun S."/>
            <person name="Krampis K."/>
            <person name="Lamour K.H."/>
            <person name="Lee M.K."/>
            <person name="McDonald W.H."/>
            <person name="Medina M."/>
            <person name="Meijer H.J."/>
            <person name="Nordberg E.K."/>
            <person name="Maclean D.J."/>
            <person name="Ospina-Giraldo M.D."/>
            <person name="Morris P.F."/>
            <person name="Phuntumart V."/>
            <person name="Putnam N.H."/>
            <person name="Rash S."/>
            <person name="Rose J.K."/>
            <person name="Sakihama Y."/>
            <person name="Salamov A.A."/>
            <person name="Savidor A."/>
            <person name="Scheuring C.F."/>
            <person name="Smith B.M."/>
            <person name="Sobral B.W."/>
            <person name="Terry A."/>
            <person name="Torto-Alalibo T.A."/>
            <person name="Win J."/>
            <person name="Xu Z."/>
            <person name="Zhang H."/>
            <person name="Grigoriev I.V."/>
            <person name="Rokhsar D.S."/>
            <person name="Boore J.L."/>
        </authorList>
    </citation>
    <scope>NUCLEOTIDE SEQUENCE [LARGE SCALE GENOMIC DNA]</scope>
    <source>
        <strain evidence="1 2">P6497</strain>
    </source>
</reference>
<evidence type="ECO:0000313" key="1">
    <source>
        <dbReference type="EMBL" id="EGZ06552.1"/>
    </source>
</evidence>
<gene>
    <name evidence="1" type="ORF">PHYSODRAFT_531936</name>
</gene>
<evidence type="ECO:0000313" key="2">
    <source>
        <dbReference type="Proteomes" id="UP000002640"/>
    </source>
</evidence>
<dbReference type="SMR" id="G5AEF0"/>
<dbReference type="GeneID" id="20661674"/>
<dbReference type="EMBL" id="JH159164">
    <property type="protein sequence ID" value="EGZ06552.1"/>
    <property type="molecule type" value="Genomic_DNA"/>
</dbReference>
<organism evidence="1 2">
    <name type="scientific">Phytophthora sojae (strain P6497)</name>
    <name type="common">Soybean stem and root rot agent</name>
    <name type="synonym">Phytophthora megasperma f. sp. glycines</name>
    <dbReference type="NCBI Taxonomy" id="1094619"/>
    <lineage>
        <taxon>Eukaryota</taxon>
        <taxon>Sar</taxon>
        <taxon>Stramenopiles</taxon>
        <taxon>Oomycota</taxon>
        <taxon>Peronosporomycetes</taxon>
        <taxon>Peronosporales</taxon>
        <taxon>Peronosporaceae</taxon>
        <taxon>Phytophthora</taxon>
    </lineage>
</organism>
<dbReference type="KEGG" id="psoj:PHYSODRAFT_531936"/>
<dbReference type="STRING" id="1094619.G5AEF0"/>
<dbReference type="InParanoid" id="G5AEF0"/>
<name>G5AEF0_PHYSP</name>
<sequence>MHYEFVGALEVTYGNALAAGGSFHRVTTAEGAAAEVSPHTYLWYKLSESPPPPTPSAASDGPEGAALAITQLRIGGDKEPSEDATWTKLDKSVDRQKGRFLWYQATPFQPPASPSAQAKQPMPLKEIRVVRDLKDVPEGFEWLDEPLLSADDAGSKCAAVV</sequence>
<protein>
    <submittedName>
        <fullName evidence="1">Uncharacterized protein</fullName>
    </submittedName>
</protein>
<dbReference type="Proteomes" id="UP000002640">
    <property type="component" value="Unassembled WGS sequence"/>
</dbReference>
<proteinExistence type="predicted"/>